<protein>
    <submittedName>
        <fullName evidence="1">Uncharacterized protein</fullName>
    </submittedName>
</protein>
<dbReference type="EMBL" id="HQ316583">
    <property type="protein sequence ID" value="AGG54091.1"/>
    <property type="molecule type" value="Genomic_DNA"/>
</dbReference>
<reference evidence="1 2" key="1">
    <citation type="submission" date="2010-03" db="EMBL/GenBank/DDBJ databases">
        <title>The Genome Sequence of Cyanophage S-SSM4.</title>
        <authorList>
            <consortium name="The Broad Institute Genome Sequencing Platform"/>
            <person name="Henn M.R."/>
            <person name="Sullivan M.S."/>
            <person name="Osburne M.S."/>
            <person name="Levin J."/>
            <person name="Malboeuf C."/>
            <person name="Casali M."/>
            <person name="Russ C."/>
            <person name="Lennon N."/>
            <person name="Erlich R."/>
            <person name="Young S.K."/>
            <person name="Koehrsen M."/>
            <person name="Yandava C."/>
            <person name="Zeng Q."/>
            <person name="Alvarado L."/>
            <person name="Anderson S."/>
            <person name="Berlin A."/>
            <person name="Borenstein D."/>
            <person name="Chen Z."/>
            <person name="Engels R."/>
            <person name="Freedman E."/>
            <person name="Gellesch M."/>
            <person name="Goldberg J."/>
            <person name="Green L."/>
            <person name="Griggs A."/>
            <person name="Gujja S."/>
            <person name="Heiman D."/>
            <person name="Hepburn T."/>
            <person name="Howarth C."/>
            <person name="Jen D."/>
            <person name="Larson L."/>
            <person name="Lewis B."/>
            <person name="Mehta T."/>
            <person name="Park D."/>
            <person name="Pearson M."/>
            <person name="Roberts A."/>
            <person name="Ryan E."/>
            <person name="Saif S."/>
            <person name="Shea T."/>
            <person name="Shenoy N."/>
            <person name="Sisk P."/>
            <person name="Stolte C."/>
            <person name="Sykes S."/>
            <person name="Walk T."/>
            <person name="White J."/>
            <person name="Yu Q."/>
            <person name="Coleman M.L."/>
            <person name="Huang K.H."/>
            <person name="Weigele P.R."/>
            <person name="DeFrancesco A.S."/>
            <person name="Kern S.E."/>
            <person name="Thompson L.R."/>
            <person name="Fu R."/>
            <person name="Hombeck B."/>
            <person name="Chisholm S.W."/>
            <person name="Haas B."/>
            <person name="Nusbaum C."/>
            <person name="Galagan J."/>
            <person name="Birren B."/>
        </authorList>
    </citation>
    <scope>NUCLEOTIDE SEQUENCE [LARGE SCALE GENOMIC DNA]</scope>
    <source>
        <strain evidence="1 2">S-SSM4</strain>
    </source>
</reference>
<keyword evidence="2" id="KW-1185">Reference proteome</keyword>
<dbReference type="RefSeq" id="YP_007677216.1">
    <property type="nucleotide sequence ID" value="NC_020875.1"/>
</dbReference>
<name>M1U9B5_9CAUD</name>
<evidence type="ECO:0000313" key="1">
    <source>
        <dbReference type="EMBL" id="AGG54091.1"/>
    </source>
</evidence>
<accession>M1U9B5</accession>
<dbReference type="Proteomes" id="UP000203282">
    <property type="component" value="Segment"/>
</dbReference>
<organism evidence="1 2">
    <name type="scientific">Synechococcus phage S-SSM4</name>
    <dbReference type="NCBI Taxonomy" id="536466"/>
    <lineage>
        <taxon>Viruses</taxon>
        <taxon>Duplodnaviria</taxon>
        <taxon>Heunggongvirae</taxon>
        <taxon>Uroviricota</taxon>
        <taxon>Caudoviricetes</taxon>
        <taxon>Pantevenvirales</taxon>
        <taxon>Kyanoviridae</taxon>
        <taxon>Greenvirus</taxon>
        <taxon>Greenvirus ssm4</taxon>
    </lineage>
</organism>
<dbReference type="KEGG" id="vg:15013449"/>
<sequence>MDLDTFTELKDLYVDWQIEHLTNQQKEDLVRDLLMKELVSMSPKQVEKKIYDDEDEYLHNDFLEFIRLNNEGQYEDAFNHYQEMHHDRETPEVF</sequence>
<gene>
    <name evidence="1" type="ORF">CYXG_00027</name>
</gene>
<proteinExistence type="predicted"/>
<dbReference type="GeneID" id="15013449"/>
<evidence type="ECO:0000313" key="2">
    <source>
        <dbReference type="Proteomes" id="UP000203282"/>
    </source>
</evidence>